<name>A0A9D2HJY4_9BACT</name>
<dbReference type="EMBL" id="DWZD01000007">
    <property type="protein sequence ID" value="HJA78116.1"/>
    <property type="molecule type" value="Genomic_DNA"/>
</dbReference>
<evidence type="ECO:0000256" key="1">
    <source>
        <dbReference type="SAM" id="MobiDB-lite"/>
    </source>
</evidence>
<accession>A0A9D2HJY4</accession>
<reference evidence="3" key="1">
    <citation type="journal article" date="2021" name="PeerJ">
        <title>Extensive microbial diversity within the chicken gut microbiome revealed by metagenomics and culture.</title>
        <authorList>
            <person name="Gilroy R."/>
            <person name="Ravi A."/>
            <person name="Getino M."/>
            <person name="Pursley I."/>
            <person name="Horton D.L."/>
            <person name="Alikhan N.F."/>
            <person name="Baker D."/>
            <person name="Gharbi K."/>
            <person name="Hall N."/>
            <person name="Watson M."/>
            <person name="Adriaenssens E.M."/>
            <person name="Foster-Nyarko E."/>
            <person name="Jarju S."/>
            <person name="Secka A."/>
            <person name="Antonio M."/>
            <person name="Oren A."/>
            <person name="Chaudhuri R.R."/>
            <person name="La Ragione R."/>
            <person name="Hildebrand F."/>
            <person name="Pallen M.J."/>
        </authorList>
    </citation>
    <scope>NUCLEOTIDE SEQUENCE</scope>
    <source>
        <strain evidence="3">5032</strain>
    </source>
</reference>
<organism evidence="3 4">
    <name type="scientific">Candidatus Desulfovibrio intestinavium</name>
    <dbReference type="NCBI Taxonomy" id="2838534"/>
    <lineage>
        <taxon>Bacteria</taxon>
        <taxon>Pseudomonadati</taxon>
        <taxon>Thermodesulfobacteriota</taxon>
        <taxon>Desulfovibrionia</taxon>
        <taxon>Desulfovibrionales</taxon>
        <taxon>Desulfovibrionaceae</taxon>
        <taxon>Desulfovibrio</taxon>
    </lineage>
</organism>
<reference evidence="3" key="2">
    <citation type="submission" date="2021-04" db="EMBL/GenBank/DDBJ databases">
        <authorList>
            <person name="Gilroy R."/>
        </authorList>
    </citation>
    <scope>NUCLEOTIDE SEQUENCE</scope>
    <source>
        <strain evidence="3">5032</strain>
    </source>
</reference>
<evidence type="ECO:0000313" key="4">
    <source>
        <dbReference type="Proteomes" id="UP000823821"/>
    </source>
</evidence>
<proteinExistence type="predicted"/>
<feature type="signal peptide" evidence="2">
    <location>
        <begin position="1"/>
        <end position="19"/>
    </location>
</feature>
<keyword evidence="2" id="KW-0732">Signal</keyword>
<feature type="region of interest" description="Disordered" evidence="1">
    <location>
        <begin position="23"/>
        <end position="49"/>
    </location>
</feature>
<evidence type="ECO:0000256" key="2">
    <source>
        <dbReference type="SAM" id="SignalP"/>
    </source>
</evidence>
<dbReference type="AlphaFoldDB" id="A0A9D2HJY4"/>
<feature type="chain" id="PRO_5039479387" evidence="2">
    <location>
        <begin position="20"/>
        <end position="109"/>
    </location>
</feature>
<dbReference type="Proteomes" id="UP000823821">
    <property type="component" value="Unassembled WGS sequence"/>
</dbReference>
<protein>
    <submittedName>
        <fullName evidence="3">Chemotaxis protein</fullName>
    </submittedName>
</protein>
<feature type="region of interest" description="Disordered" evidence="1">
    <location>
        <begin position="90"/>
        <end position="109"/>
    </location>
</feature>
<gene>
    <name evidence="3" type="ORF">H9784_00890</name>
</gene>
<sequence length="109" mass="12576">MRRIAILLPLLLTLALLPACGPKDIGTGTSEPDGEALGVSSVDSLRQPFTGANPIQRRLYYYNQPNIMMQMQQARLDAYRNYINRYHNRVNPESPEYREVPRQRSPFRQ</sequence>
<evidence type="ECO:0000313" key="3">
    <source>
        <dbReference type="EMBL" id="HJA78116.1"/>
    </source>
</evidence>
<comment type="caution">
    <text evidence="3">The sequence shown here is derived from an EMBL/GenBank/DDBJ whole genome shotgun (WGS) entry which is preliminary data.</text>
</comment>